<evidence type="ECO:0000313" key="2">
    <source>
        <dbReference type="Proteomes" id="UP000201861"/>
    </source>
</evidence>
<dbReference type="Pfam" id="PF07206">
    <property type="entry name" value="Baculo_LEF-10"/>
    <property type="match status" value="1"/>
</dbReference>
<dbReference type="Proteomes" id="UP000201861">
    <property type="component" value="Segment"/>
</dbReference>
<sequence>MSEASSESNVLSVIDIILKNNLDILNDTYIVLNVLKKESGGFKPMCIGEISAFKTFDFETEKSMSNSFTSSELSSNTSS</sequence>
<evidence type="ECO:0000313" key="1">
    <source>
        <dbReference type="EMBL" id="ARJ36573.1"/>
    </source>
</evidence>
<dbReference type="EMBL" id="KR011717">
    <property type="protein sequence ID" value="ARJ36573.1"/>
    <property type="molecule type" value="Genomic_DNA"/>
</dbReference>
<dbReference type="KEGG" id="vg:32282759"/>
<name>A0A1W6AYJ4_9ABAC</name>
<protein>
    <submittedName>
        <fullName evidence="1">LEF-10</fullName>
    </submittedName>
</protein>
<dbReference type="GeneID" id="32282759"/>
<gene>
    <name evidence="1" type="primary">lef-10</name>
</gene>
<dbReference type="RefSeq" id="YP_009357220.1">
    <property type="nucleotide sequence ID" value="NC_029997.2"/>
</dbReference>
<proteinExistence type="predicted"/>
<keyword evidence="2" id="KW-1185">Reference proteome</keyword>
<reference evidence="1" key="1">
    <citation type="submission" date="2017-04" db="EMBL/GenBank/DDBJ databases">
        <title>Complete genome sequence of Urbanus proteus nucleopolyhedrovirus (UrprNPV).</title>
        <authorList>
            <person name="Santos E.R."/>
            <person name="Melo F.L."/>
            <person name="Sosa-Gomez D.R."/>
            <person name="Ribeiro B.M."/>
            <person name="Ardisson-Araujo D.M.P."/>
        </authorList>
    </citation>
    <scope>NUCLEOTIDE SEQUENCE [LARGE SCALE GENOMIC DNA]</scope>
    <source>
        <strain evidence="1">Southern Brazil</strain>
    </source>
</reference>
<accession>A0A1W6AYJ4</accession>
<dbReference type="InterPro" id="IPR009855">
    <property type="entry name" value="Baculo_LEF-10"/>
</dbReference>
<organism evidence="1 2">
    <name type="scientific">Urbanus proteus nucleopolyhedrovirus</name>
    <dbReference type="NCBI Taxonomy" id="1675866"/>
    <lineage>
        <taxon>Viruses</taxon>
        <taxon>Viruses incertae sedis</taxon>
        <taxon>Naldaviricetes</taxon>
        <taxon>Lefavirales</taxon>
        <taxon>Baculoviridae</taxon>
        <taxon>Alphabaculovirus</taxon>
        <taxon>Alphabaculovirus urprotei</taxon>
    </lineage>
</organism>